<keyword evidence="2" id="KW-0479">Metal-binding</keyword>
<evidence type="ECO:0000256" key="7">
    <source>
        <dbReference type="ARBA" id="ARBA00023242"/>
    </source>
</evidence>
<dbReference type="GO" id="GO:0005634">
    <property type="term" value="C:nucleus"/>
    <property type="evidence" value="ECO:0007669"/>
    <property type="project" value="UniProtKB-SubCell"/>
</dbReference>
<dbReference type="SUPFAM" id="SSF57903">
    <property type="entry name" value="FYVE/PHD zinc finger"/>
    <property type="match status" value="1"/>
</dbReference>
<dbReference type="SUPFAM" id="SSF101936">
    <property type="entry name" value="DNA-binding pseudobarrel domain"/>
    <property type="match status" value="2"/>
</dbReference>
<dbReference type="AlphaFoldDB" id="A0A0A9EDT2"/>
<keyword evidence="6" id="KW-0804">Transcription</keyword>
<dbReference type="Pfam" id="PF02362">
    <property type="entry name" value="B3"/>
    <property type="match status" value="2"/>
</dbReference>
<keyword evidence="2" id="KW-0863">Zinc-finger</keyword>
<dbReference type="GO" id="GO:0003677">
    <property type="term" value="F:DNA binding"/>
    <property type="evidence" value="ECO:0007669"/>
    <property type="project" value="UniProtKB-KW"/>
</dbReference>
<evidence type="ECO:0000313" key="9">
    <source>
        <dbReference type="EMBL" id="JAD98216.1"/>
    </source>
</evidence>
<dbReference type="Gene3D" id="3.30.40.10">
    <property type="entry name" value="Zinc/RING finger domain, C3HC4 (zinc finger)"/>
    <property type="match status" value="1"/>
</dbReference>
<dbReference type="SMART" id="SM01019">
    <property type="entry name" value="B3"/>
    <property type="match status" value="2"/>
</dbReference>
<keyword evidence="5" id="KW-0238">DNA-binding</keyword>
<evidence type="ECO:0000256" key="2">
    <source>
        <dbReference type="ARBA" id="ARBA00022771"/>
    </source>
</evidence>
<accession>A0A0A9EDT2</accession>
<dbReference type="InterPro" id="IPR044837">
    <property type="entry name" value="REM16-like"/>
</dbReference>
<dbReference type="InterPro" id="IPR013083">
    <property type="entry name" value="Znf_RING/FYVE/PHD"/>
</dbReference>
<dbReference type="Gene3D" id="2.40.330.10">
    <property type="entry name" value="DNA-binding pseudobarrel domain"/>
    <property type="match status" value="2"/>
</dbReference>
<dbReference type="PANTHER" id="PTHR31391">
    <property type="entry name" value="B3 DOMAIN-CONTAINING PROTEIN OS11G0197600-RELATED"/>
    <property type="match status" value="1"/>
</dbReference>
<dbReference type="CDD" id="cd10017">
    <property type="entry name" value="B3_DNA"/>
    <property type="match status" value="2"/>
</dbReference>
<evidence type="ECO:0000256" key="1">
    <source>
        <dbReference type="ARBA" id="ARBA00004123"/>
    </source>
</evidence>
<name>A0A0A9EDT2_ARUDO</name>
<proteinExistence type="predicted"/>
<dbReference type="InterPro" id="IPR003340">
    <property type="entry name" value="B3_DNA-bd"/>
</dbReference>
<reference evidence="9" key="1">
    <citation type="submission" date="2014-09" db="EMBL/GenBank/DDBJ databases">
        <authorList>
            <person name="Magalhaes I.L.F."/>
            <person name="Oliveira U."/>
            <person name="Santos F.R."/>
            <person name="Vidigal T.H.D.A."/>
            <person name="Brescovit A.D."/>
            <person name="Santos A.J."/>
        </authorList>
    </citation>
    <scope>NUCLEOTIDE SEQUENCE</scope>
    <source>
        <tissue evidence="9">Shoot tissue taken approximately 20 cm above the soil surface</tissue>
    </source>
</reference>
<dbReference type="PROSITE" id="PS50863">
    <property type="entry name" value="B3"/>
    <property type="match status" value="2"/>
</dbReference>
<reference evidence="9" key="2">
    <citation type="journal article" date="2015" name="Data Brief">
        <title>Shoot transcriptome of the giant reed, Arundo donax.</title>
        <authorList>
            <person name="Barrero R.A."/>
            <person name="Guerrero F.D."/>
            <person name="Moolhuijzen P."/>
            <person name="Goolsby J.A."/>
            <person name="Tidwell J."/>
            <person name="Bellgard S.E."/>
            <person name="Bellgard M.I."/>
        </authorList>
    </citation>
    <scope>NUCLEOTIDE SEQUENCE</scope>
    <source>
        <tissue evidence="9">Shoot tissue taken approximately 20 cm above the soil surface</tissue>
    </source>
</reference>
<evidence type="ECO:0000259" key="8">
    <source>
        <dbReference type="PROSITE" id="PS50863"/>
    </source>
</evidence>
<keyword evidence="4" id="KW-0805">Transcription regulation</keyword>
<dbReference type="InterPro" id="IPR015300">
    <property type="entry name" value="DNA-bd_pseudobarrel_sf"/>
</dbReference>
<sequence length="437" mass="49277">MNTVCEVCGDIGYKHLLVCCRDCMCSAMHQYCLDKVVFDASLADWLCYECLQSHGEVTLSSSQHDNTKSLESNERFVQCQKGSSCGKTVKTAAATPASEESGEDIPSENESLELDNLQAPPGDDYVLSRTSYLSEAQKERVMAFIQETKPKITVFVSIMRKSNVQPPGPCLGISKEYASAHFPHKSTNVTLQMPGKSKQWHPIFYKRNESRKNMLMGQWLEFVRDNHVQEGDICLLGPTKGGRRTTFTVYLLRETTHSRCGSIAKMASEVHIKEELSDEEISGSGMHEISHGSLESEDYGDPSQPPYIVPCGNCLSKSQKKIVEERVRAIQSEVPICVAVMKNNNVGIARKWMLELGSRYASVHLPARGQTMVLQCGRKIWEVKMVIHNGRRWFLNGGWPKFVRDNDLRVGDICLFELKKNERKLTMTVHVISREQF</sequence>
<feature type="domain" description="TF-B3" evidence="8">
    <location>
        <begin position="379"/>
        <end position="435"/>
    </location>
</feature>
<dbReference type="GO" id="GO:0008270">
    <property type="term" value="F:zinc ion binding"/>
    <property type="evidence" value="ECO:0007669"/>
    <property type="project" value="UniProtKB-KW"/>
</dbReference>
<evidence type="ECO:0000256" key="5">
    <source>
        <dbReference type="ARBA" id="ARBA00023125"/>
    </source>
</evidence>
<evidence type="ECO:0000256" key="3">
    <source>
        <dbReference type="ARBA" id="ARBA00022833"/>
    </source>
</evidence>
<keyword evidence="7" id="KW-0539">Nucleus</keyword>
<organism evidence="9">
    <name type="scientific">Arundo donax</name>
    <name type="common">Giant reed</name>
    <name type="synonym">Donax arundinaceus</name>
    <dbReference type="NCBI Taxonomy" id="35708"/>
    <lineage>
        <taxon>Eukaryota</taxon>
        <taxon>Viridiplantae</taxon>
        <taxon>Streptophyta</taxon>
        <taxon>Embryophyta</taxon>
        <taxon>Tracheophyta</taxon>
        <taxon>Spermatophyta</taxon>
        <taxon>Magnoliopsida</taxon>
        <taxon>Liliopsida</taxon>
        <taxon>Poales</taxon>
        <taxon>Poaceae</taxon>
        <taxon>PACMAD clade</taxon>
        <taxon>Arundinoideae</taxon>
        <taxon>Arundineae</taxon>
        <taxon>Arundo</taxon>
    </lineage>
</organism>
<dbReference type="PANTHER" id="PTHR31391:SF23">
    <property type="entry name" value="B3 DOMAIN-CONTAINING PROTEIN OS03G0619800"/>
    <property type="match status" value="1"/>
</dbReference>
<comment type="subcellular location">
    <subcellularLocation>
        <location evidence="1">Nucleus</location>
    </subcellularLocation>
</comment>
<keyword evidence="3" id="KW-0862">Zinc</keyword>
<feature type="domain" description="TF-B3" evidence="8">
    <location>
        <begin position="156"/>
        <end position="255"/>
    </location>
</feature>
<evidence type="ECO:0000256" key="6">
    <source>
        <dbReference type="ARBA" id="ARBA00023163"/>
    </source>
</evidence>
<protein>
    <recommendedName>
        <fullName evidence="8">TF-B3 domain-containing protein</fullName>
    </recommendedName>
</protein>
<dbReference type="InterPro" id="IPR011011">
    <property type="entry name" value="Znf_FYVE_PHD"/>
</dbReference>
<evidence type="ECO:0000256" key="4">
    <source>
        <dbReference type="ARBA" id="ARBA00023015"/>
    </source>
</evidence>
<dbReference type="EMBL" id="GBRH01199679">
    <property type="protein sequence ID" value="JAD98216.1"/>
    <property type="molecule type" value="Transcribed_RNA"/>
</dbReference>